<evidence type="ECO:0000313" key="1">
    <source>
        <dbReference type="EMBL" id="MBX43644.1"/>
    </source>
</evidence>
<reference evidence="1" key="1">
    <citation type="submission" date="2018-02" db="EMBL/GenBank/DDBJ databases">
        <title>Rhizophora mucronata_Transcriptome.</title>
        <authorList>
            <person name="Meera S.P."/>
            <person name="Sreeshan A."/>
            <person name="Augustine A."/>
        </authorList>
    </citation>
    <scope>NUCLEOTIDE SEQUENCE</scope>
    <source>
        <tissue evidence="1">Leaf</tissue>
    </source>
</reference>
<sequence length="46" mass="5029">MTSTKLRIKLKPAITCIALLALGEFCWGLCLPDTLSVLPSLSLSYF</sequence>
<organism evidence="1">
    <name type="scientific">Rhizophora mucronata</name>
    <name type="common">Asiatic mangrove</name>
    <dbReference type="NCBI Taxonomy" id="61149"/>
    <lineage>
        <taxon>Eukaryota</taxon>
        <taxon>Viridiplantae</taxon>
        <taxon>Streptophyta</taxon>
        <taxon>Embryophyta</taxon>
        <taxon>Tracheophyta</taxon>
        <taxon>Spermatophyta</taxon>
        <taxon>Magnoliopsida</taxon>
        <taxon>eudicotyledons</taxon>
        <taxon>Gunneridae</taxon>
        <taxon>Pentapetalae</taxon>
        <taxon>rosids</taxon>
        <taxon>fabids</taxon>
        <taxon>Malpighiales</taxon>
        <taxon>Rhizophoraceae</taxon>
        <taxon>Rhizophora</taxon>
    </lineage>
</organism>
<proteinExistence type="predicted"/>
<dbReference type="AlphaFoldDB" id="A0A2P2NMM0"/>
<accession>A0A2P2NMM0</accession>
<dbReference type="EMBL" id="GGEC01063160">
    <property type="protein sequence ID" value="MBX43644.1"/>
    <property type="molecule type" value="Transcribed_RNA"/>
</dbReference>
<name>A0A2P2NMM0_RHIMU</name>
<protein>
    <submittedName>
        <fullName evidence="1">Uncharacterized protein</fullName>
    </submittedName>
</protein>